<protein>
    <recommendedName>
        <fullName evidence="4">Outer membrane protein assembly factor BamE</fullName>
    </recommendedName>
</protein>
<organism evidence="2 3">
    <name type="scientific">Paraburkholderia steynii</name>
    <dbReference type="NCBI Taxonomy" id="1245441"/>
    <lineage>
        <taxon>Bacteria</taxon>
        <taxon>Pseudomonadati</taxon>
        <taxon>Pseudomonadota</taxon>
        <taxon>Betaproteobacteria</taxon>
        <taxon>Burkholderiales</taxon>
        <taxon>Burkholderiaceae</taxon>
        <taxon>Paraburkholderia</taxon>
    </lineage>
</organism>
<dbReference type="Proteomes" id="UP000198900">
    <property type="component" value="Unassembled WGS sequence"/>
</dbReference>
<evidence type="ECO:0000256" key="1">
    <source>
        <dbReference type="SAM" id="SignalP"/>
    </source>
</evidence>
<proteinExistence type="predicted"/>
<feature type="signal peptide" evidence="1">
    <location>
        <begin position="1"/>
        <end position="21"/>
    </location>
</feature>
<reference evidence="2" key="1">
    <citation type="submission" date="2016-10" db="EMBL/GenBank/DDBJ databases">
        <authorList>
            <person name="Varghese N."/>
            <person name="Submissions S."/>
        </authorList>
    </citation>
    <scope>NUCLEOTIDE SEQUENCE [LARGE SCALE GENOMIC DNA]</scope>
    <source>
        <strain evidence="2">YR281</strain>
    </source>
</reference>
<comment type="caution">
    <text evidence="2">The sequence shown here is derived from an EMBL/GenBank/DDBJ whole genome shotgun (WGS) entry which is preliminary data.</text>
</comment>
<name>A0A7Z7BAA0_9BURK</name>
<evidence type="ECO:0000313" key="3">
    <source>
        <dbReference type="Proteomes" id="UP000198900"/>
    </source>
</evidence>
<evidence type="ECO:0000313" key="2">
    <source>
        <dbReference type="EMBL" id="SDI40462.1"/>
    </source>
</evidence>
<gene>
    <name evidence="2" type="ORF">SAMN04487926_116101</name>
</gene>
<keyword evidence="1" id="KW-0732">Signal</keyword>
<evidence type="ECO:0008006" key="4">
    <source>
        <dbReference type="Google" id="ProtNLM"/>
    </source>
</evidence>
<sequence>MKGKRITMTLSLALACTLAGCASTDEQIRRDDILYQGPGGVTRAQFIAVLGSLSTLPIGSTSVADSSTEL</sequence>
<keyword evidence="3" id="KW-1185">Reference proteome</keyword>
<dbReference type="AlphaFoldDB" id="A0A7Z7BAA0"/>
<dbReference type="PROSITE" id="PS51257">
    <property type="entry name" value="PROKAR_LIPOPROTEIN"/>
    <property type="match status" value="1"/>
</dbReference>
<accession>A0A7Z7BAA0</accession>
<dbReference type="EMBL" id="FNDI01000016">
    <property type="protein sequence ID" value="SDI40462.1"/>
    <property type="molecule type" value="Genomic_DNA"/>
</dbReference>
<feature type="chain" id="PRO_5030917430" description="Outer membrane protein assembly factor BamE" evidence="1">
    <location>
        <begin position="22"/>
        <end position="70"/>
    </location>
</feature>